<protein>
    <recommendedName>
        <fullName evidence="1">Integrase catalytic domain-containing protein</fullName>
    </recommendedName>
</protein>
<dbReference type="SUPFAM" id="SSF53098">
    <property type="entry name" value="Ribonuclease H-like"/>
    <property type="match status" value="1"/>
</dbReference>
<dbReference type="InterPro" id="IPR036397">
    <property type="entry name" value="RNaseH_sf"/>
</dbReference>
<dbReference type="AlphaFoldDB" id="A0A9W9Z5D0"/>
<dbReference type="InterPro" id="IPR012337">
    <property type="entry name" value="RNaseH-like_sf"/>
</dbReference>
<dbReference type="Proteomes" id="UP001163046">
    <property type="component" value="Unassembled WGS sequence"/>
</dbReference>
<dbReference type="PROSITE" id="PS50994">
    <property type="entry name" value="INTEGRASE"/>
    <property type="match status" value="1"/>
</dbReference>
<evidence type="ECO:0000313" key="2">
    <source>
        <dbReference type="EMBL" id="KAJ7375260.1"/>
    </source>
</evidence>
<dbReference type="GO" id="GO:0015074">
    <property type="term" value="P:DNA integration"/>
    <property type="evidence" value="ECO:0007669"/>
    <property type="project" value="InterPro"/>
</dbReference>
<gene>
    <name evidence="2" type="ORF">OS493_002007</name>
</gene>
<feature type="domain" description="Integrase catalytic" evidence="1">
    <location>
        <begin position="255"/>
        <end position="438"/>
    </location>
</feature>
<dbReference type="Pfam" id="PF24764">
    <property type="entry name" value="rva_4"/>
    <property type="match status" value="1"/>
</dbReference>
<sequence>MDITCPLVYNDHEQVSGSFCFVRTISVNNFFYRHGIVKMEGQHQSPFELISTNIRAVLNDVINKLQCRDYSVNIDFARYKIDWLCALLLRVGGNLEDSLLRYLLEAQRMLSIVDKDDDMGFSSSLPLIKTGFKGRPKLDIPHELLQYLLDNGFKATDIANMLCISEKTVYRRLAENGMSVRDTYANLTEQELDAIIKDILHEFPNSGYKSMRGHLLSRGHKVQEMRIREAMRRTDPEGTVVRALQIRVTHRRSYNVRAPMSLWHMDGNHKLIRWRFIVHGCVDGYSRKVMYLSCNGNNKANTVLTEFLQAVTAHGLPSRIRGDHGVENVEVAWYMLNHPSRGPDRGSYITGPSVHNQRIERLWRDVFVSCLYIYYSVFQYLEESGYLDMSDNVQMFCLHYVFKPRINAHLQNFTRSWNNHPIRTAGNRTPNQLWISGLMQVARSSDYAAMELQEQLTQDWNQYGIDYEGPLPNADADEAAVVLDIPNPLSDRDFDDLLEQVNPLAHDEEYGIGLYIHTCRFVTERI</sequence>
<reference evidence="2" key="1">
    <citation type="submission" date="2023-01" db="EMBL/GenBank/DDBJ databases">
        <title>Genome assembly of the deep-sea coral Lophelia pertusa.</title>
        <authorList>
            <person name="Herrera S."/>
            <person name="Cordes E."/>
        </authorList>
    </citation>
    <scope>NUCLEOTIDE SEQUENCE</scope>
    <source>
        <strain evidence="2">USNM1676648</strain>
        <tissue evidence="2">Polyp</tissue>
    </source>
</reference>
<keyword evidence="3" id="KW-1185">Reference proteome</keyword>
<dbReference type="OrthoDB" id="2686689at2759"/>
<comment type="caution">
    <text evidence="2">The sequence shown here is derived from an EMBL/GenBank/DDBJ whole genome shotgun (WGS) entry which is preliminary data.</text>
</comment>
<evidence type="ECO:0000259" key="1">
    <source>
        <dbReference type="PROSITE" id="PS50994"/>
    </source>
</evidence>
<organism evidence="2 3">
    <name type="scientific">Desmophyllum pertusum</name>
    <dbReference type="NCBI Taxonomy" id="174260"/>
    <lineage>
        <taxon>Eukaryota</taxon>
        <taxon>Metazoa</taxon>
        <taxon>Cnidaria</taxon>
        <taxon>Anthozoa</taxon>
        <taxon>Hexacorallia</taxon>
        <taxon>Scleractinia</taxon>
        <taxon>Caryophylliina</taxon>
        <taxon>Caryophylliidae</taxon>
        <taxon>Desmophyllum</taxon>
    </lineage>
</organism>
<evidence type="ECO:0000313" key="3">
    <source>
        <dbReference type="Proteomes" id="UP001163046"/>
    </source>
</evidence>
<dbReference type="GO" id="GO:0003676">
    <property type="term" value="F:nucleic acid binding"/>
    <property type="evidence" value="ECO:0007669"/>
    <property type="project" value="InterPro"/>
</dbReference>
<dbReference type="InterPro" id="IPR001584">
    <property type="entry name" value="Integrase_cat-core"/>
</dbReference>
<accession>A0A9W9Z5D0</accession>
<name>A0A9W9Z5D0_9CNID</name>
<proteinExistence type="predicted"/>
<dbReference type="EMBL" id="MU826826">
    <property type="protein sequence ID" value="KAJ7375260.1"/>
    <property type="molecule type" value="Genomic_DNA"/>
</dbReference>
<dbReference type="PANTHER" id="PTHR46791">
    <property type="entry name" value="EXPRESSED PROTEIN"/>
    <property type="match status" value="1"/>
</dbReference>
<dbReference type="PANTHER" id="PTHR46791:SF5">
    <property type="entry name" value="CLR5 DOMAIN-CONTAINING PROTEIN-RELATED"/>
    <property type="match status" value="1"/>
</dbReference>
<dbReference type="InterPro" id="IPR058913">
    <property type="entry name" value="Integrase_dom_put"/>
</dbReference>
<dbReference type="Gene3D" id="3.30.420.10">
    <property type="entry name" value="Ribonuclease H-like superfamily/Ribonuclease H"/>
    <property type="match status" value="1"/>
</dbReference>